<name>A0A1M5RW40_9FIRM</name>
<dbReference type="PANTHER" id="PTHR41248">
    <property type="entry name" value="NORD PROTEIN"/>
    <property type="match status" value="1"/>
</dbReference>
<dbReference type="InterPro" id="IPR002035">
    <property type="entry name" value="VWF_A"/>
</dbReference>
<dbReference type="PROSITE" id="PS50234">
    <property type="entry name" value="VWFA"/>
    <property type="match status" value="1"/>
</dbReference>
<accession>A0A1M5RW40</accession>
<protein>
    <recommendedName>
        <fullName evidence="1">VWFA domain-containing protein</fullName>
    </recommendedName>
</protein>
<dbReference type="AlphaFoldDB" id="A0A1M5RW40"/>
<evidence type="ECO:0000259" key="1">
    <source>
        <dbReference type="PROSITE" id="PS50234"/>
    </source>
</evidence>
<dbReference type="STRING" id="1120995.SAMN02745245_01017"/>
<sequence length="572" mass="66297">MMTRLENLTWTVAEDYSFKINFDLFDELIESEYGAILLGAYYRYFDVEYILDFVNSHIKTHSNSKDLLTIAKLTLENTVRSEIVKERPGVIDFRKDYEKKMLFRYETLFSKDLSDEILKGFYESRQNIVPKLNSIAKELLDEILSFNSLDTYEYVIFLKHLYKKYFHIYKTLPTNKKVQQTIELNKVIKEQMSTSNYNPNITSNKMDVSNLEKYTIESAEFTSSDYNGLNILTDDSSAQSFMNIDLYKSVVKHYGNSYLSAQVTQNLERELSTEIHEGVKFHFTKGIFEDENSYFKAKIDKSYEETTKLFLEDELHYRRGIKNLSETIKNSLLKNTESYEIKSTTGELVAGSVWKSLYTSDNKIFEKKFTDIYGDISIDILLDSSASQNERESEIAIQGFIIAEALTQLNIKTRVFGYNNFFNYLVIHKYRDYNDNRAKNKDIFKYSASGSNRDGLAIKLMTQLIEKNSQTRKILIVLSDGKPNDETDLGLVGVKDLGIKNYVDEVAQLDTYNKVLIAKLKEINVLGVFTGHEIDLDTEKKIYGNDFAYITDIKRFPQIVGIFLKSVAEKIT</sequence>
<keyword evidence="3" id="KW-1185">Reference proteome</keyword>
<evidence type="ECO:0000313" key="3">
    <source>
        <dbReference type="Proteomes" id="UP000184032"/>
    </source>
</evidence>
<dbReference type="PANTHER" id="PTHR41248:SF1">
    <property type="entry name" value="NORD PROTEIN"/>
    <property type="match status" value="1"/>
</dbReference>
<dbReference type="Gene3D" id="3.40.50.410">
    <property type="entry name" value="von Willebrand factor, type A domain"/>
    <property type="match status" value="1"/>
</dbReference>
<proteinExistence type="predicted"/>
<dbReference type="RefSeq" id="WP_083529078.1">
    <property type="nucleotide sequence ID" value="NZ_FQXI01000006.1"/>
</dbReference>
<evidence type="ECO:0000313" key="2">
    <source>
        <dbReference type="EMBL" id="SHH30381.1"/>
    </source>
</evidence>
<feature type="domain" description="VWFA" evidence="1">
    <location>
        <begin position="377"/>
        <end position="571"/>
    </location>
</feature>
<dbReference type="InterPro" id="IPR051928">
    <property type="entry name" value="NorD/CobT"/>
</dbReference>
<organism evidence="2 3">
    <name type="scientific">Anaerosphaera aminiphila DSM 21120</name>
    <dbReference type="NCBI Taxonomy" id="1120995"/>
    <lineage>
        <taxon>Bacteria</taxon>
        <taxon>Bacillati</taxon>
        <taxon>Bacillota</taxon>
        <taxon>Tissierellia</taxon>
        <taxon>Tissierellales</taxon>
        <taxon>Peptoniphilaceae</taxon>
        <taxon>Anaerosphaera</taxon>
    </lineage>
</organism>
<dbReference type="Proteomes" id="UP000184032">
    <property type="component" value="Unassembled WGS sequence"/>
</dbReference>
<dbReference type="OrthoDB" id="1632179at2"/>
<dbReference type="InterPro" id="IPR036465">
    <property type="entry name" value="vWFA_dom_sf"/>
</dbReference>
<gene>
    <name evidence="2" type="ORF">SAMN02745245_01017</name>
</gene>
<dbReference type="SUPFAM" id="SSF53300">
    <property type="entry name" value="vWA-like"/>
    <property type="match status" value="1"/>
</dbReference>
<reference evidence="3" key="1">
    <citation type="submission" date="2016-11" db="EMBL/GenBank/DDBJ databases">
        <authorList>
            <person name="Varghese N."/>
            <person name="Submissions S."/>
        </authorList>
    </citation>
    <scope>NUCLEOTIDE SEQUENCE [LARGE SCALE GENOMIC DNA]</scope>
    <source>
        <strain evidence="3">DSM 21120</strain>
    </source>
</reference>
<dbReference type="EMBL" id="FQXI01000006">
    <property type="protein sequence ID" value="SHH30381.1"/>
    <property type="molecule type" value="Genomic_DNA"/>
</dbReference>